<feature type="compositionally biased region" description="Basic and acidic residues" evidence="1">
    <location>
        <begin position="123"/>
        <end position="139"/>
    </location>
</feature>
<protein>
    <submittedName>
        <fullName evidence="3">Jg27910 protein</fullName>
    </submittedName>
</protein>
<proteinExistence type="predicted"/>
<dbReference type="EMBL" id="CAKXAJ010025492">
    <property type="protein sequence ID" value="CAH2240279.1"/>
    <property type="molecule type" value="Genomic_DNA"/>
</dbReference>
<reference evidence="3" key="1">
    <citation type="submission" date="2022-03" db="EMBL/GenBank/DDBJ databases">
        <authorList>
            <person name="Lindestad O."/>
        </authorList>
    </citation>
    <scope>NUCLEOTIDE SEQUENCE</scope>
</reference>
<dbReference type="Proteomes" id="UP000838756">
    <property type="component" value="Unassembled WGS sequence"/>
</dbReference>
<name>A0A8S4RRZ9_9NEOP</name>
<evidence type="ECO:0000313" key="4">
    <source>
        <dbReference type="Proteomes" id="UP000838756"/>
    </source>
</evidence>
<dbReference type="AlphaFoldDB" id="A0A8S4RRZ9"/>
<feature type="region of interest" description="Disordered" evidence="1">
    <location>
        <begin position="100"/>
        <end position="207"/>
    </location>
</feature>
<organism evidence="3 4">
    <name type="scientific">Pararge aegeria aegeria</name>
    <dbReference type="NCBI Taxonomy" id="348720"/>
    <lineage>
        <taxon>Eukaryota</taxon>
        <taxon>Metazoa</taxon>
        <taxon>Ecdysozoa</taxon>
        <taxon>Arthropoda</taxon>
        <taxon>Hexapoda</taxon>
        <taxon>Insecta</taxon>
        <taxon>Pterygota</taxon>
        <taxon>Neoptera</taxon>
        <taxon>Endopterygota</taxon>
        <taxon>Lepidoptera</taxon>
        <taxon>Glossata</taxon>
        <taxon>Ditrysia</taxon>
        <taxon>Papilionoidea</taxon>
        <taxon>Nymphalidae</taxon>
        <taxon>Satyrinae</taxon>
        <taxon>Satyrini</taxon>
        <taxon>Parargina</taxon>
        <taxon>Pararge</taxon>
    </lineage>
</organism>
<sequence>MNRTIVILNLLVSSISIARSIDEPTTAYIADDNDKIYDITLRIPDETAEVVVKNDDVLNTSELSNMFSLVENKFARTRSLKEESDDDRFIKAELKKESRVTVKSADSLDKPEGKESGNTVKAKNIETKAANKEESKSGDKSVPISKTAVAETENSTEESKLLQTSTSELNDVESTTENFRGESKTSDYLENDKNEHNEKVNPDKAYARKGFDMPINDESNSAWDLLDDLPASRRMLSQPDYLDIESKGRNGVEKVGHIEPVQHIETKHVPEINVVSQRHHNSHGHTLGPPLNTVISNPEIRQATVSIPRNHQHVLPQRRFIVPGFIKIRPAAPIDFRRLINQERNNVLSQNVQYENDYRTERNNVINQNQNIAYDSYAGSDMPLESREVLEDYNSKELSNAYPFTPAVSETPKLLQTTTVNKVNPLFAKLVDASEHPKPFTPNLNTVNVQNIPHNNYMAHNNYYPVPQKYGIYKYVTGFGRSR</sequence>
<accession>A0A8S4RRZ9</accession>
<feature type="compositionally biased region" description="Basic and acidic residues" evidence="1">
    <location>
        <begin position="100"/>
        <end position="115"/>
    </location>
</feature>
<evidence type="ECO:0000256" key="2">
    <source>
        <dbReference type="SAM" id="SignalP"/>
    </source>
</evidence>
<gene>
    <name evidence="3" type="primary">jg27910</name>
    <name evidence="3" type="ORF">PAEG_LOCUS16878</name>
</gene>
<feature type="chain" id="PRO_5035782852" evidence="2">
    <location>
        <begin position="21"/>
        <end position="483"/>
    </location>
</feature>
<feature type="compositionally biased region" description="Polar residues" evidence="1">
    <location>
        <begin position="161"/>
        <end position="178"/>
    </location>
</feature>
<keyword evidence="4" id="KW-1185">Reference proteome</keyword>
<feature type="signal peptide" evidence="2">
    <location>
        <begin position="1"/>
        <end position="20"/>
    </location>
</feature>
<keyword evidence="2" id="KW-0732">Signal</keyword>
<feature type="compositionally biased region" description="Basic and acidic residues" evidence="1">
    <location>
        <begin position="179"/>
        <end position="207"/>
    </location>
</feature>
<comment type="caution">
    <text evidence="3">The sequence shown here is derived from an EMBL/GenBank/DDBJ whole genome shotgun (WGS) entry which is preliminary data.</text>
</comment>
<dbReference type="OrthoDB" id="6921094at2759"/>
<evidence type="ECO:0000256" key="1">
    <source>
        <dbReference type="SAM" id="MobiDB-lite"/>
    </source>
</evidence>
<evidence type="ECO:0000313" key="3">
    <source>
        <dbReference type="EMBL" id="CAH2240279.1"/>
    </source>
</evidence>